<accession>A0A8E2JPM3</accession>
<proteinExistence type="predicted"/>
<keyword evidence="2" id="KW-1185">Reference proteome</keyword>
<name>A0A8E2JPM3_9PEZI</name>
<dbReference type="EMBL" id="KV750391">
    <property type="protein sequence ID" value="OCL05015.1"/>
    <property type="molecule type" value="Genomic_DNA"/>
</dbReference>
<evidence type="ECO:0000313" key="2">
    <source>
        <dbReference type="Proteomes" id="UP000250140"/>
    </source>
</evidence>
<dbReference type="Proteomes" id="UP000250140">
    <property type="component" value="Unassembled WGS sequence"/>
</dbReference>
<dbReference type="AlphaFoldDB" id="A0A8E2JPM3"/>
<organism evidence="1 2">
    <name type="scientific">Glonium stellatum</name>
    <dbReference type="NCBI Taxonomy" id="574774"/>
    <lineage>
        <taxon>Eukaryota</taxon>
        <taxon>Fungi</taxon>
        <taxon>Dikarya</taxon>
        <taxon>Ascomycota</taxon>
        <taxon>Pezizomycotina</taxon>
        <taxon>Dothideomycetes</taxon>
        <taxon>Pleosporomycetidae</taxon>
        <taxon>Gloniales</taxon>
        <taxon>Gloniaceae</taxon>
        <taxon>Glonium</taxon>
    </lineage>
</organism>
<protein>
    <submittedName>
        <fullName evidence="1">Uncharacterized protein</fullName>
    </submittedName>
</protein>
<sequence length="232" mass="26778">MCKIGMVVFPCGHHRRILLEQCAFSLCISPRTSRIPSFCPETRMPTNWHDLPADQIVHGNNQCLYCQGPISLQKTKALQALRTRYDEMTSTLAKLNKRANHVRDIWSLGCPRYDFSHITDGSYDPAHLKHYYVVQLKLLGCDLDRWSRLRERIALELERWYGAAREALKNETVLENQDLPVPTGEEGDAWEPESLYEELELQARCFVEQLEEAAEENGLGVLGFRRPSYLQL</sequence>
<evidence type="ECO:0000313" key="1">
    <source>
        <dbReference type="EMBL" id="OCL05015.1"/>
    </source>
</evidence>
<gene>
    <name evidence="1" type="ORF">AOQ84DRAFT_441726</name>
</gene>
<reference evidence="1 2" key="1">
    <citation type="journal article" date="2016" name="Nat. Commun.">
        <title>Ectomycorrhizal ecology is imprinted in the genome of the dominant symbiotic fungus Cenococcum geophilum.</title>
        <authorList>
            <consortium name="DOE Joint Genome Institute"/>
            <person name="Peter M."/>
            <person name="Kohler A."/>
            <person name="Ohm R.A."/>
            <person name="Kuo A."/>
            <person name="Krutzmann J."/>
            <person name="Morin E."/>
            <person name="Arend M."/>
            <person name="Barry K.W."/>
            <person name="Binder M."/>
            <person name="Choi C."/>
            <person name="Clum A."/>
            <person name="Copeland A."/>
            <person name="Grisel N."/>
            <person name="Haridas S."/>
            <person name="Kipfer T."/>
            <person name="LaButti K."/>
            <person name="Lindquist E."/>
            <person name="Lipzen A."/>
            <person name="Maire R."/>
            <person name="Meier B."/>
            <person name="Mihaltcheva S."/>
            <person name="Molinier V."/>
            <person name="Murat C."/>
            <person name="Poggeler S."/>
            <person name="Quandt C.A."/>
            <person name="Sperisen C."/>
            <person name="Tritt A."/>
            <person name="Tisserant E."/>
            <person name="Crous P.W."/>
            <person name="Henrissat B."/>
            <person name="Nehls U."/>
            <person name="Egli S."/>
            <person name="Spatafora J.W."/>
            <person name="Grigoriev I.V."/>
            <person name="Martin F.M."/>
        </authorList>
    </citation>
    <scope>NUCLEOTIDE SEQUENCE [LARGE SCALE GENOMIC DNA]</scope>
    <source>
        <strain evidence="1 2">CBS 207.34</strain>
    </source>
</reference>